<proteinExistence type="predicted"/>
<name>A0ABS2NDD5_9BACI</name>
<dbReference type="InterPro" id="IPR007627">
    <property type="entry name" value="RNA_pol_sigma70_r2"/>
</dbReference>
<evidence type="ECO:0000259" key="1">
    <source>
        <dbReference type="Pfam" id="PF04542"/>
    </source>
</evidence>
<dbReference type="EMBL" id="JAFBDZ010000002">
    <property type="protein sequence ID" value="MBM7585754.1"/>
    <property type="molecule type" value="Genomic_DNA"/>
</dbReference>
<dbReference type="Gene3D" id="1.10.1740.10">
    <property type="match status" value="1"/>
</dbReference>
<gene>
    <name evidence="2" type="ORF">JOC86_002296</name>
</gene>
<keyword evidence="2" id="KW-0240">DNA-directed RNA polymerase</keyword>
<protein>
    <submittedName>
        <fullName evidence="2">DNA-directed RNA polymerase specialized sigma24 family protein</fullName>
    </submittedName>
</protein>
<accession>A0ABS2NDD5</accession>
<dbReference type="RefSeq" id="WP_205172323.1">
    <property type="nucleotide sequence ID" value="NZ_JAFBDZ010000002.1"/>
</dbReference>
<reference evidence="2 3" key="1">
    <citation type="submission" date="2021-01" db="EMBL/GenBank/DDBJ databases">
        <title>Genomic Encyclopedia of Type Strains, Phase IV (KMG-IV): sequencing the most valuable type-strain genomes for metagenomic binning, comparative biology and taxonomic classification.</title>
        <authorList>
            <person name="Goeker M."/>
        </authorList>
    </citation>
    <scope>NUCLEOTIDE SEQUENCE [LARGE SCALE GENOMIC DNA]</scope>
    <source>
        <strain evidence="2 3">DSM 24834</strain>
    </source>
</reference>
<sequence>MEDKIKNEELINNHPSKDVTFEALIDQFEWQITKYAYTYMKDWSTAQDITQEVFISIYKRQCKNK</sequence>
<comment type="caution">
    <text evidence="2">The sequence shown here is derived from an EMBL/GenBank/DDBJ whole genome shotgun (WGS) entry which is preliminary data.</text>
</comment>
<evidence type="ECO:0000313" key="2">
    <source>
        <dbReference type="EMBL" id="MBM7585754.1"/>
    </source>
</evidence>
<organism evidence="2 3">
    <name type="scientific">Rossellomorea pakistanensis</name>
    <dbReference type="NCBI Taxonomy" id="992288"/>
    <lineage>
        <taxon>Bacteria</taxon>
        <taxon>Bacillati</taxon>
        <taxon>Bacillota</taxon>
        <taxon>Bacilli</taxon>
        <taxon>Bacillales</taxon>
        <taxon>Bacillaceae</taxon>
        <taxon>Rossellomorea</taxon>
    </lineage>
</organism>
<keyword evidence="2" id="KW-0804">Transcription</keyword>
<dbReference type="SUPFAM" id="SSF88946">
    <property type="entry name" value="Sigma2 domain of RNA polymerase sigma factors"/>
    <property type="match status" value="1"/>
</dbReference>
<keyword evidence="3" id="KW-1185">Reference proteome</keyword>
<dbReference type="InterPro" id="IPR013325">
    <property type="entry name" value="RNA_pol_sigma_r2"/>
</dbReference>
<dbReference type="Proteomes" id="UP001646157">
    <property type="component" value="Unassembled WGS sequence"/>
</dbReference>
<feature type="domain" description="RNA polymerase sigma-70 region 2" evidence="1">
    <location>
        <begin position="24"/>
        <end position="59"/>
    </location>
</feature>
<evidence type="ECO:0000313" key="3">
    <source>
        <dbReference type="Proteomes" id="UP001646157"/>
    </source>
</evidence>
<dbReference type="Pfam" id="PF04542">
    <property type="entry name" value="Sigma70_r2"/>
    <property type="match status" value="1"/>
</dbReference>
<dbReference type="GO" id="GO:0000428">
    <property type="term" value="C:DNA-directed RNA polymerase complex"/>
    <property type="evidence" value="ECO:0007669"/>
    <property type="project" value="UniProtKB-KW"/>
</dbReference>